<feature type="transmembrane region" description="Helical" evidence="1">
    <location>
        <begin position="6"/>
        <end position="25"/>
    </location>
</feature>
<proteinExistence type="predicted"/>
<keyword evidence="1" id="KW-1133">Transmembrane helix</keyword>
<reference evidence="2" key="1">
    <citation type="submission" date="2019-12" db="EMBL/GenBank/DDBJ databases">
        <title>Genome sequencing and annotation of Brassica cretica.</title>
        <authorList>
            <person name="Studholme D.J."/>
            <person name="Sarris P."/>
        </authorList>
    </citation>
    <scope>NUCLEOTIDE SEQUENCE</scope>
    <source>
        <strain evidence="2">PFS-109/04</strain>
        <tissue evidence="2">Leaf</tissue>
    </source>
</reference>
<protein>
    <submittedName>
        <fullName evidence="2">Uncharacterized protein</fullName>
    </submittedName>
</protein>
<evidence type="ECO:0000313" key="3">
    <source>
        <dbReference type="Proteomes" id="UP000712600"/>
    </source>
</evidence>
<evidence type="ECO:0000256" key="1">
    <source>
        <dbReference type="SAM" id="Phobius"/>
    </source>
</evidence>
<gene>
    <name evidence="2" type="ORF">F2Q69_00042236</name>
</gene>
<keyword evidence="1" id="KW-0812">Transmembrane</keyword>
<dbReference type="EMBL" id="QGKX02001621">
    <property type="protein sequence ID" value="KAF3501406.1"/>
    <property type="molecule type" value="Genomic_DNA"/>
</dbReference>
<dbReference type="AlphaFoldDB" id="A0A8S9NGI8"/>
<evidence type="ECO:0000313" key="2">
    <source>
        <dbReference type="EMBL" id="KAF3501406.1"/>
    </source>
</evidence>
<comment type="caution">
    <text evidence="2">The sequence shown here is derived from an EMBL/GenBank/DDBJ whole genome shotgun (WGS) entry which is preliminary data.</text>
</comment>
<keyword evidence="1" id="KW-0472">Membrane</keyword>
<sequence>MDFHSGLRTGLLIAFSYLMLLKATINVGMTLRRAFMEPGGSWACSPKEPGDWMHFRPETRRLDGLSSRNPEAEWTFVLEPGGWMDFQGNLLVYLFDSKSPPSGRLSLIARILGSNRTVVLLHNPERTGRSFGNLEVPSYHEVVFRTQRSSKDPEVVWEPGGIGMFHSMLPADGCRGRSRSFSQQDPGGRCPARGLDDISQPASPRQDIAPVILLSQVLLRSGPCSNLGENKFPGDKPGPSKRFQVLDLLRDDLARFRTLVAFHRTSRLIHGACGLKNWHVSFDAPCVRVSLDGCRGRSRSFSQQEPGGRCPARGLDDISQPTSPRQDIAPVILLSQVHLRSGPCSNLGENKFPGDKPGPSKRFQVSLVGARPDGETFDASVGINIGLSVAGPLGLA</sequence>
<name>A0A8S9NGI8_BRACR</name>
<accession>A0A8S9NGI8</accession>
<organism evidence="2 3">
    <name type="scientific">Brassica cretica</name>
    <name type="common">Mustard</name>
    <dbReference type="NCBI Taxonomy" id="69181"/>
    <lineage>
        <taxon>Eukaryota</taxon>
        <taxon>Viridiplantae</taxon>
        <taxon>Streptophyta</taxon>
        <taxon>Embryophyta</taxon>
        <taxon>Tracheophyta</taxon>
        <taxon>Spermatophyta</taxon>
        <taxon>Magnoliopsida</taxon>
        <taxon>eudicotyledons</taxon>
        <taxon>Gunneridae</taxon>
        <taxon>Pentapetalae</taxon>
        <taxon>rosids</taxon>
        <taxon>malvids</taxon>
        <taxon>Brassicales</taxon>
        <taxon>Brassicaceae</taxon>
        <taxon>Brassiceae</taxon>
        <taxon>Brassica</taxon>
    </lineage>
</organism>
<dbReference type="Proteomes" id="UP000712600">
    <property type="component" value="Unassembled WGS sequence"/>
</dbReference>